<dbReference type="SUPFAM" id="SSF46689">
    <property type="entry name" value="Homeodomain-like"/>
    <property type="match status" value="2"/>
</dbReference>
<comment type="caution">
    <text evidence="5">The sequence shown here is derived from an EMBL/GenBank/DDBJ whole genome shotgun (WGS) entry which is preliminary data.</text>
</comment>
<protein>
    <recommendedName>
        <fullName evidence="4">HTH araC/xylS-type domain-containing protein</fullName>
    </recommendedName>
</protein>
<dbReference type="Proteomes" id="UP000238261">
    <property type="component" value="Unassembled WGS sequence"/>
</dbReference>
<evidence type="ECO:0000259" key="4">
    <source>
        <dbReference type="PROSITE" id="PS01124"/>
    </source>
</evidence>
<accession>A0A2S7EX44</accession>
<dbReference type="PROSITE" id="PS01124">
    <property type="entry name" value="HTH_ARAC_FAMILY_2"/>
    <property type="match status" value="1"/>
</dbReference>
<dbReference type="EMBL" id="MDEG01000007">
    <property type="protein sequence ID" value="PPU97738.1"/>
    <property type="molecule type" value="Genomic_DNA"/>
</dbReference>
<dbReference type="InterPro" id="IPR018062">
    <property type="entry name" value="HTH_AraC-typ_CS"/>
</dbReference>
<dbReference type="InterPro" id="IPR020449">
    <property type="entry name" value="Tscrpt_reg_AraC-type_HTH"/>
</dbReference>
<feature type="domain" description="HTH araC/xylS-type" evidence="4">
    <location>
        <begin position="247"/>
        <end position="345"/>
    </location>
</feature>
<dbReference type="RefSeq" id="WP_104558477.1">
    <property type="nucleotide sequence ID" value="NZ_JBHRWS010000001.1"/>
</dbReference>
<dbReference type="GO" id="GO:0043565">
    <property type="term" value="F:sequence-specific DNA binding"/>
    <property type="evidence" value="ECO:0007669"/>
    <property type="project" value="InterPro"/>
</dbReference>
<dbReference type="InterPro" id="IPR018060">
    <property type="entry name" value="HTH_AraC"/>
</dbReference>
<dbReference type="SMART" id="SM00342">
    <property type="entry name" value="HTH_ARAC"/>
    <property type="match status" value="1"/>
</dbReference>
<evidence type="ECO:0000256" key="1">
    <source>
        <dbReference type="ARBA" id="ARBA00023015"/>
    </source>
</evidence>
<dbReference type="PANTHER" id="PTHR47893:SF1">
    <property type="entry name" value="REGULATORY PROTEIN PCHR"/>
    <property type="match status" value="1"/>
</dbReference>
<keyword evidence="6" id="KW-1185">Reference proteome</keyword>
<dbReference type="PRINTS" id="PR00032">
    <property type="entry name" value="HTHARAC"/>
</dbReference>
<keyword evidence="1" id="KW-0805">Transcription regulation</keyword>
<sequence>MTPPDRPQELLSRGIGDMLRLLEESRNASGQSLRVTDGWLQPICDGLGFHHEYDSDIATGGWEFYRLHNGICVALVRMTTKRRIVRRHNAGDYLALSAVLDGNVLLTDELSVEGELTDGYCTVYGNGPDRHFETVYERGDQLRWVTIYIERGSFFALTGLTDADMPSSFAAYIRGESVYACRNVPLSELASLTAHQLISPPFTGSFLQAFISAKALELACYILFGLSQPESELFGGRFEAEDHRRMKQAMAMIRDNIDSQISVHEIAEAVGMSRHRLQLGFRMIYGDTVGRIRDKLRMELALDLIRDSNMSMIEIALETGYEHAASFTRAFKTAFGISPIQMRKVANDELRVRNLPGRARKAPDPHEADPA</sequence>
<evidence type="ECO:0000256" key="3">
    <source>
        <dbReference type="ARBA" id="ARBA00023163"/>
    </source>
</evidence>
<evidence type="ECO:0000313" key="6">
    <source>
        <dbReference type="Proteomes" id="UP000238261"/>
    </source>
</evidence>
<dbReference type="Gene3D" id="1.10.10.60">
    <property type="entry name" value="Homeodomain-like"/>
    <property type="match status" value="2"/>
</dbReference>
<evidence type="ECO:0000313" key="5">
    <source>
        <dbReference type="EMBL" id="PPU97738.1"/>
    </source>
</evidence>
<dbReference type="PROSITE" id="PS00041">
    <property type="entry name" value="HTH_ARAC_FAMILY_1"/>
    <property type="match status" value="1"/>
</dbReference>
<dbReference type="AlphaFoldDB" id="A0A2S7EX44"/>
<proteinExistence type="predicted"/>
<dbReference type="InterPro" id="IPR009057">
    <property type="entry name" value="Homeodomain-like_sf"/>
</dbReference>
<dbReference type="GO" id="GO:0003700">
    <property type="term" value="F:DNA-binding transcription factor activity"/>
    <property type="evidence" value="ECO:0007669"/>
    <property type="project" value="InterPro"/>
</dbReference>
<organism evidence="5 6">
    <name type="scientific">Xanthomonas hyacinthi</name>
    <dbReference type="NCBI Taxonomy" id="56455"/>
    <lineage>
        <taxon>Bacteria</taxon>
        <taxon>Pseudomonadati</taxon>
        <taxon>Pseudomonadota</taxon>
        <taxon>Gammaproteobacteria</taxon>
        <taxon>Lysobacterales</taxon>
        <taxon>Lysobacteraceae</taxon>
        <taxon>Xanthomonas</taxon>
    </lineage>
</organism>
<keyword evidence="3" id="KW-0804">Transcription</keyword>
<name>A0A2S7EX44_9XANT</name>
<dbReference type="InterPro" id="IPR053142">
    <property type="entry name" value="PchR_regulatory_protein"/>
</dbReference>
<gene>
    <name evidence="5" type="ORF">XhyaCFBP1156_10340</name>
</gene>
<evidence type="ECO:0000256" key="2">
    <source>
        <dbReference type="ARBA" id="ARBA00023125"/>
    </source>
</evidence>
<keyword evidence="2" id="KW-0238">DNA-binding</keyword>
<dbReference type="PANTHER" id="PTHR47893">
    <property type="entry name" value="REGULATORY PROTEIN PCHR"/>
    <property type="match status" value="1"/>
</dbReference>
<dbReference type="Pfam" id="PF12833">
    <property type="entry name" value="HTH_18"/>
    <property type="match status" value="1"/>
</dbReference>
<reference evidence="6" key="1">
    <citation type="submission" date="2016-08" db="EMBL/GenBank/DDBJ databases">
        <authorList>
            <person name="Merda D."/>
            <person name="Briand M."/>
            <person name="Taghouti G."/>
            <person name="Carrere S."/>
            <person name="Gouzy J."/>
            <person name="Portier P."/>
            <person name="Jacques M.-A."/>
            <person name="Fischer-Le Saux M."/>
        </authorList>
    </citation>
    <scope>NUCLEOTIDE SEQUENCE [LARGE SCALE GENOMIC DNA]</scope>
    <source>
        <strain evidence="6">CFBP1156</strain>
    </source>
</reference>